<evidence type="ECO:0000313" key="2">
    <source>
        <dbReference type="Proteomes" id="UP000270036"/>
    </source>
</evidence>
<protein>
    <submittedName>
        <fullName evidence="1">Uncharacterized protein</fullName>
    </submittedName>
</protein>
<reference evidence="1 2" key="1">
    <citation type="submission" date="2018-12" db="EMBL/GenBank/DDBJ databases">
        <authorList>
            <consortium name="Pathogen Informatics"/>
        </authorList>
    </citation>
    <scope>NUCLEOTIDE SEQUENCE [LARGE SCALE GENOMIC DNA]</scope>
    <source>
        <strain evidence="1 2">NCTC13489</strain>
    </source>
</reference>
<evidence type="ECO:0000313" key="1">
    <source>
        <dbReference type="EMBL" id="VEH99785.1"/>
    </source>
</evidence>
<name>A0A3S5EUU0_9FLAO</name>
<proteinExistence type="predicted"/>
<dbReference type="OrthoDB" id="583431at2"/>
<gene>
    <name evidence="1" type="ORF">NCTC13489_01751</name>
</gene>
<dbReference type="KEGG" id="cant:NCTC13489_01751"/>
<dbReference type="Pfam" id="PF19458">
    <property type="entry name" value="DUF5995"/>
    <property type="match status" value="1"/>
</dbReference>
<dbReference type="Proteomes" id="UP000270036">
    <property type="component" value="Chromosome"/>
</dbReference>
<dbReference type="AlphaFoldDB" id="A0A3S5EUU0"/>
<sequence>MKTLTTIEEVIQKLDEIIAWSIQHNSPIGYFASTYRSMTVAVLNGVKNKKFEDENRMITLGLAFAHRYFEALENYQQQKKCTNAWFTAFEAAKNKDLLIMQHILLGINAHINLDLGVSAASIMPYRKVNLLKNDFNKINEVIASINQKVQDSLSKICYPIELMDQLSNGQDNVMLDFAILKARQTSWASAYILSNSVLFIRPALKNMIDNAAALISRNIIVSTKIPAKLMKALKACESHDVKKNIEILSSVEI</sequence>
<dbReference type="RefSeq" id="WP_034719040.1">
    <property type="nucleotide sequence ID" value="NZ_FOIX01000004.1"/>
</dbReference>
<dbReference type="InterPro" id="IPR046037">
    <property type="entry name" value="DUF5995"/>
</dbReference>
<organism evidence="1 2">
    <name type="scientific">Kaistella antarctica</name>
    <dbReference type="NCBI Taxonomy" id="266748"/>
    <lineage>
        <taxon>Bacteria</taxon>
        <taxon>Pseudomonadati</taxon>
        <taxon>Bacteroidota</taxon>
        <taxon>Flavobacteriia</taxon>
        <taxon>Flavobacteriales</taxon>
        <taxon>Weeksellaceae</taxon>
        <taxon>Chryseobacterium group</taxon>
        <taxon>Kaistella</taxon>
    </lineage>
</organism>
<dbReference type="EMBL" id="LR134441">
    <property type="protein sequence ID" value="VEH99785.1"/>
    <property type="molecule type" value="Genomic_DNA"/>
</dbReference>
<accession>A0A3S5EUU0</accession>